<feature type="domain" description="Non-reducing end beta-L-arabinofuranosidase-like GH127 catalytic" evidence="1">
    <location>
        <begin position="49"/>
        <end position="425"/>
    </location>
</feature>
<reference evidence="3 4" key="1">
    <citation type="submission" date="2020-08" db="EMBL/GenBank/DDBJ databases">
        <title>Edaphobacter telluris sp. nov. and Acidobacterium dinghuensis sp. nov., two acidobacteria isolated from forest soil.</title>
        <authorList>
            <person name="Fu J."/>
            <person name="Qiu L."/>
        </authorList>
    </citation>
    <scope>NUCLEOTIDE SEQUENCE [LARGE SCALE GENOMIC DNA]</scope>
    <source>
        <strain evidence="3">4Y35</strain>
    </source>
</reference>
<dbReference type="NCBIfam" id="TIGR01409">
    <property type="entry name" value="TAT_signal_seq"/>
    <property type="match status" value="1"/>
</dbReference>
<dbReference type="InterPro" id="IPR049046">
    <property type="entry name" value="Beta-AFase-like_GH127_middle"/>
</dbReference>
<dbReference type="Pfam" id="PF20736">
    <property type="entry name" value="Glyco_hydro127M"/>
    <property type="match status" value="1"/>
</dbReference>
<protein>
    <submittedName>
        <fullName evidence="3">Glycoside hydrolase family 127 protein</fullName>
    </submittedName>
</protein>
<gene>
    <name evidence="3" type="ORF">H7849_06260</name>
</gene>
<dbReference type="GO" id="GO:0005975">
    <property type="term" value="P:carbohydrate metabolic process"/>
    <property type="evidence" value="ECO:0007669"/>
    <property type="project" value="InterPro"/>
</dbReference>
<dbReference type="Pfam" id="PF07944">
    <property type="entry name" value="Beta-AFase-like_GH127_cat"/>
    <property type="match status" value="1"/>
</dbReference>
<dbReference type="PANTHER" id="PTHR31151:SF0">
    <property type="entry name" value="PROLINE-TRNA LIGASE (DUF1680)"/>
    <property type="match status" value="1"/>
</dbReference>
<sequence>MNKTSRRTFLKASAAAAGSMLLARKTELGYAAVAKDAIVPTLSQFEYSEVRLLDGTALEQFNANHAFFLALDDNRLLKPFRQRAGLPAPGEDMGGWYTFSDEFDPPKNMTGYIPGHTFGQYLSGLARAYAVTGSKPTQEKVQRLVRGFAPTVTGKFYVDYPLPAYTFDKTNCGLIDAHQFAADPQALAVLNHATDAVLPFLPEKALTRAEQNARPHKNIAFTWDETYTLPENLYLAYKRGAGDRYQQLAARYLQNKDYFDPLADGKNVLPGEHAYSHVNALCSAFQAYLSTGNEKYLRAARNGFDFVRTTQSFATGGWGPDETFRAPGSGEMGESLAQTHASFETPCGAYGHFKVTRYLLRATGDSRYGDSMERVLYNTIFGAKPLLEDGTTFYYSDYNNTASKFYHQDKWPCCSGTFPQITADYGISSYFRSARGVYVNLYIPSRVTWMQNGVRTSLIQKTSYPDVPETSLEVNVDRLSSFVVALRIPQWAGPGTTITVNGARFASDLKPGAFLPIDRSWKSGDRIEISFDMPTQLEAIDPQHPNTVALLKGPLALFATGDLSAKASKAQLLGVRQFARGSSDWIVETGAERMTMKTFPAIKDEKYRLYHEVNS</sequence>
<dbReference type="PANTHER" id="PTHR31151">
    <property type="entry name" value="PROLINE-TRNA LIGASE (DUF1680)"/>
    <property type="match status" value="1"/>
</dbReference>
<dbReference type="InterPro" id="IPR012878">
    <property type="entry name" value="Beta-AFase-like_GH127_cat"/>
</dbReference>
<feature type="domain" description="Non-reducing end beta-L-arabinofuranosidase-like GH127 middle" evidence="2">
    <location>
        <begin position="436"/>
        <end position="533"/>
    </location>
</feature>
<dbReference type="RefSeq" id="WP_186745052.1">
    <property type="nucleotide sequence ID" value="NZ_CP060394.1"/>
</dbReference>
<keyword evidence="3" id="KW-0378">Hydrolase</keyword>
<keyword evidence="4" id="KW-1185">Reference proteome</keyword>
<accession>A0A7G8BLX7</accession>
<dbReference type="PROSITE" id="PS51318">
    <property type="entry name" value="TAT"/>
    <property type="match status" value="1"/>
</dbReference>
<evidence type="ECO:0000259" key="2">
    <source>
        <dbReference type="Pfam" id="PF20736"/>
    </source>
</evidence>
<evidence type="ECO:0000313" key="3">
    <source>
        <dbReference type="EMBL" id="QNI33547.1"/>
    </source>
</evidence>
<organism evidence="3 4">
    <name type="scientific">Alloacidobacterium dinghuense</name>
    <dbReference type="NCBI Taxonomy" id="2763107"/>
    <lineage>
        <taxon>Bacteria</taxon>
        <taxon>Pseudomonadati</taxon>
        <taxon>Acidobacteriota</taxon>
        <taxon>Terriglobia</taxon>
        <taxon>Terriglobales</taxon>
        <taxon>Acidobacteriaceae</taxon>
        <taxon>Alloacidobacterium</taxon>
    </lineage>
</organism>
<evidence type="ECO:0000313" key="4">
    <source>
        <dbReference type="Proteomes" id="UP000515312"/>
    </source>
</evidence>
<dbReference type="InterPro" id="IPR019546">
    <property type="entry name" value="TAT_signal_bac_arc"/>
</dbReference>
<proteinExistence type="predicted"/>
<evidence type="ECO:0000259" key="1">
    <source>
        <dbReference type="Pfam" id="PF07944"/>
    </source>
</evidence>
<dbReference type="KEGG" id="adin:H7849_06260"/>
<dbReference type="InterPro" id="IPR006311">
    <property type="entry name" value="TAT_signal"/>
</dbReference>
<dbReference type="AlphaFoldDB" id="A0A7G8BLX7"/>
<dbReference type="GO" id="GO:0016787">
    <property type="term" value="F:hydrolase activity"/>
    <property type="evidence" value="ECO:0007669"/>
    <property type="project" value="UniProtKB-KW"/>
</dbReference>
<name>A0A7G8BLX7_9BACT</name>
<dbReference type="EMBL" id="CP060394">
    <property type="protein sequence ID" value="QNI33547.1"/>
    <property type="molecule type" value="Genomic_DNA"/>
</dbReference>
<dbReference type="InterPro" id="IPR008928">
    <property type="entry name" value="6-hairpin_glycosidase_sf"/>
</dbReference>
<dbReference type="Proteomes" id="UP000515312">
    <property type="component" value="Chromosome"/>
</dbReference>
<dbReference type="SUPFAM" id="SSF48208">
    <property type="entry name" value="Six-hairpin glycosidases"/>
    <property type="match status" value="1"/>
</dbReference>